<organism evidence="1 4">
    <name type="scientific">Medicago truncatula</name>
    <name type="common">Barrel medic</name>
    <name type="synonym">Medicago tribuloides</name>
    <dbReference type="NCBI Taxonomy" id="3880"/>
    <lineage>
        <taxon>Eukaryota</taxon>
        <taxon>Viridiplantae</taxon>
        <taxon>Streptophyta</taxon>
        <taxon>Embryophyta</taxon>
        <taxon>Tracheophyta</taxon>
        <taxon>Spermatophyta</taxon>
        <taxon>Magnoliopsida</taxon>
        <taxon>eudicotyledons</taxon>
        <taxon>Gunneridae</taxon>
        <taxon>Pentapetalae</taxon>
        <taxon>rosids</taxon>
        <taxon>fabids</taxon>
        <taxon>Fabales</taxon>
        <taxon>Fabaceae</taxon>
        <taxon>Papilionoideae</taxon>
        <taxon>50 kb inversion clade</taxon>
        <taxon>NPAAA clade</taxon>
        <taxon>Hologalegina</taxon>
        <taxon>IRL clade</taxon>
        <taxon>Trifolieae</taxon>
        <taxon>Medicago</taxon>
    </lineage>
</organism>
<reference evidence="1 4" key="1">
    <citation type="journal article" date="2011" name="Nature">
        <title>The Medicago genome provides insight into the evolution of rhizobial symbioses.</title>
        <authorList>
            <person name="Young N.D."/>
            <person name="Debelle F."/>
            <person name="Oldroyd G.E."/>
            <person name="Geurts R."/>
            <person name="Cannon S.B."/>
            <person name="Udvardi M.K."/>
            <person name="Benedito V.A."/>
            <person name="Mayer K.F."/>
            <person name="Gouzy J."/>
            <person name="Schoof H."/>
            <person name="Van de Peer Y."/>
            <person name="Proost S."/>
            <person name="Cook D.R."/>
            <person name="Meyers B.C."/>
            <person name="Spannagl M."/>
            <person name="Cheung F."/>
            <person name="De Mita S."/>
            <person name="Krishnakumar V."/>
            <person name="Gundlach H."/>
            <person name="Zhou S."/>
            <person name="Mudge J."/>
            <person name="Bharti A.K."/>
            <person name="Murray J.D."/>
            <person name="Naoumkina M.A."/>
            <person name="Rosen B."/>
            <person name="Silverstein K.A."/>
            <person name="Tang H."/>
            <person name="Rombauts S."/>
            <person name="Zhao P.X."/>
            <person name="Zhou P."/>
            <person name="Barbe V."/>
            <person name="Bardou P."/>
            <person name="Bechner M."/>
            <person name="Bellec A."/>
            <person name="Berger A."/>
            <person name="Berges H."/>
            <person name="Bidwell S."/>
            <person name="Bisseling T."/>
            <person name="Choisne N."/>
            <person name="Couloux A."/>
            <person name="Denny R."/>
            <person name="Deshpande S."/>
            <person name="Dai X."/>
            <person name="Doyle J.J."/>
            <person name="Dudez A.M."/>
            <person name="Farmer A.D."/>
            <person name="Fouteau S."/>
            <person name="Franken C."/>
            <person name="Gibelin C."/>
            <person name="Gish J."/>
            <person name="Goldstein S."/>
            <person name="Gonzalez A.J."/>
            <person name="Green P.J."/>
            <person name="Hallab A."/>
            <person name="Hartog M."/>
            <person name="Hua A."/>
            <person name="Humphray S.J."/>
            <person name="Jeong D.H."/>
            <person name="Jing Y."/>
            <person name="Jocker A."/>
            <person name="Kenton S.M."/>
            <person name="Kim D.J."/>
            <person name="Klee K."/>
            <person name="Lai H."/>
            <person name="Lang C."/>
            <person name="Lin S."/>
            <person name="Macmil S.L."/>
            <person name="Magdelenat G."/>
            <person name="Matthews L."/>
            <person name="McCorrison J."/>
            <person name="Monaghan E.L."/>
            <person name="Mun J.H."/>
            <person name="Najar F.Z."/>
            <person name="Nicholson C."/>
            <person name="Noirot C."/>
            <person name="O'Bleness M."/>
            <person name="Paule C.R."/>
            <person name="Poulain J."/>
            <person name="Prion F."/>
            <person name="Qin B."/>
            <person name="Qu C."/>
            <person name="Retzel E.F."/>
            <person name="Riddle C."/>
            <person name="Sallet E."/>
            <person name="Samain S."/>
            <person name="Samson N."/>
            <person name="Sanders I."/>
            <person name="Saurat O."/>
            <person name="Scarpelli C."/>
            <person name="Schiex T."/>
            <person name="Segurens B."/>
            <person name="Severin A.J."/>
            <person name="Sherrier D.J."/>
            <person name="Shi R."/>
            <person name="Sims S."/>
            <person name="Singer S.R."/>
            <person name="Sinharoy S."/>
            <person name="Sterck L."/>
            <person name="Viollet A."/>
            <person name="Wang B.B."/>
            <person name="Wang K."/>
            <person name="Wang M."/>
            <person name="Wang X."/>
            <person name="Warfsmann J."/>
            <person name="Weissenbach J."/>
            <person name="White D.D."/>
            <person name="White J.D."/>
            <person name="Wiley G.B."/>
            <person name="Wincker P."/>
            <person name="Xing Y."/>
            <person name="Yang L."/>
            <person name="Yao Z."/>
            <person name="Ying F."/>
            <person name="Zhai J."/>
            <person name="Zhou L."/>
            <person name="Zuber A."/>
            <person name="Denarie J."/>
            <person name="Dixon R.A."/>
            <person name="May G.D."/>
            <person name="Schwartz D.C."/>
            <person name="Rogers J."/>
            <person name="Quetier F."/>
            <person name="Town C.D."/>
            <person name="Roe B.A."/>
        </authorList>
    </citation>
    <scope>NUCLEOTIDE SEQUENCE [LARGE SCALE GENOMIC DNA]</scope>
    <source>
        <strain evidence="1">A17</strain>
        <strain evidence="3 4">cv. Jemalong A17</strain>
    </source>
</reference>
<dbReference type="Proteomes" id="UP000265566">
    <property type="component" value="Chromosome 3"/>
</dbReference>
<reference evidence="2" key="4">
    <citation type="journal article" date="2018" name="Nat. Plants">
        <title>Whole-genome landscape of Medicago truncatula symbiotic genes.</title>
        <authorList>
            <person name="Pecrix Y."/>
            <person name="Gamas P."/>
            <person name="Carrere S."/>
        </authorList>
    </citation>
    <scope>NUCLEOTIDE SEQUENCE</scope>
    <source>
        <tissue evidence="2">Leaves</tissue>
    </source>
</reference>
<keyword evidence="4" id="KW-1185">Reference proteome</keyword>
<accession>G7JAL9</accession>
<protein>
    <submittedName>
        <fullName evidence="1 3">Uncharacterized protein</fullName>
    </submittedName>
</protein>
<dbReference type="PaxDb" id="3880-AES71083"/>
<proteinExistence type="predicted"/>
<name>G7JAL9_MEDTR</name>
<accession>A0A0C3VI88</accession>
<evidence type="ECO:0000313" key="2">
    <source>
        <dbReference type="EMBL" id="RHN68348.1"/>
    </source>
</evidence>
<dbReference type="EMBL" id="CM001219">
    <property type="protein sequence ID" value="AES71083.2"/>
    <property type="molecule type" value="Genomic_DNA"/>
</dbReference>
<evidence type="ECO:0000313" key="3">
    <source>
        <dbReference type="EnsemblPlants" id="AES71083"/>
    </source>
</evidence>
<dbReference type="AlphaFoldDB" id="G7JAL9"/>
<evidence type="ECO:0000313" key="1">
    <source>
        <dbReference type="EMBL" id="AES71083.2"/>
    </source>
</evidence>
<reference evidence="1 4" key="2">
    <citation type="journal article" date="2014" name="BMC Genomics">
        <title>An improved genome release (version Mt4.0) for the model legume Medicago truncatula.</title>
        <authorList>
            <person name="Tang H."/>
            <person name="Krishnakumar V."/>
            <person name="Bidwell S."/>
            <person name="Rosen B."/>
            <person name="Chan A."/>
            <person name="Zhou S."/>
            <person name="Gentzbittel L."/>
            <person name="Childs K.L."/>
            <person name="Yandell M."/>
            <person name="Gundlach H."/>
            <person name="Mayer K.F."/>
            <person name="Schwartz D.C."/>
            <person name="Town C.D."/>
        </authorList>
    </citation>
    <scope>GENOME REANNOTATION</scope>
    <source>
        <strain evidence="3 4">cv. Jemalong A17</strain>
    </source>
</reference>
<evidence type="ECO:0000313" key="4">
    <source>
        <dbReference type="Proteomes" id="UP000002051"/>
    </source>
</evidence>
<reference evidence="3" key="3">
    <citation type="submission" date="2015-04" db="UniProtKB">
        <authorList>
            <consortium name="EnsemblPlants"/>
        </authorList>
    </citation>
    <scope>IDENTIFICATION</scope>
    <source>
        <strain evidence="3">cv. Jemalong A17</strain>
    </source>
</reference>
<dbReference type="EMBL" id="PSQE01000003">
    <property type="protein sequence ID" value="RHN68348.1"/>
    <property type="molecule type" value="Genomic_DNA"/>
</dbReference>
<gene>
    <name evidence="1" type="ordered locus">MTR_3g069890</name>
    <name evidence="2" type="ORF">MtrunA17_Chr3g0112931</name>
</gene>
<dbReference type="EnsemblPlants" id="AES71083">
    <property type="protein sequence ID" value="AES71083"/>
    <property type="gene ID" value="MTR_3g069890"/>
</dbReference>
<dbReference type="Proteomes" id="UP000002051">
    <property type="component" value="Chromosome 3"/>
</dbReference>
<dbReference type="Gramene" id="rna16688">
    <property type="protein sequence ID" value="RHN68348.1"/>
    <property type="gene ID" value="gene16688"/>
</dbReference>
<sequence>MVVKNAFCWLRHRVVGEFIRGHYKRCVIDVKLLRQLLVVEALHNRESQSSRSTMGLKLLHQLLVVEALHNKESQIVARQRVQSSWTLGQYKTSHFVNGFTSQFFK</sequence>
<dbReference type="HOGENOM" id="CLU_2240571_0_0_1"/>